<dbReference type="PANTHER" id="PTHR48176:SF1">
    <property type="entry name" value="DDRGK DOMAIN-CONTAINING PROTEIN 1"/>
    <property type="match status" value="1"/>
</dbReference>
<evidence type="ECO:0000313" key="2">
    <source>
        <dbReference type="EMBL" id="CAG9566483.1"/>
    </source>
</evidence>
<dbReference type="Proteomes" id="UP000789524">
    <property type="component" value="Unassembled WGS sequence"/>
</dbReference>
<name>A0A8J2W1T2_9NEOP</name>
<feature type="compositionally biased region" description="Basic and acidic residues" evidence="1">
    <location>
        <begin position="758"/>
        <end position="792"/>
    </location>
</feature>
<feature type="region of interest" description="Disordered" evidence="1">
    <location>
        <begin position="305"/>
        <end position="450"/>
    </location>
</feature>
<sequence length="868" mass="100184">MEGCNSKSKTEGCNSECTGVIKVPFECKSDDISVNEPAADVSDEESERKSVSSLKTSNVEDVPPREGVFKRIWKRTLELRRRIKENKIKKKKSEEGKSKTVKVKKEKIKKPKEIVQTLNPEEFTGDRKWLWDEFELGIGVPKRVDTTPSTALRNVRFQRFKRFVPESYFYNEPKKRDAVFLSSKTPIKKCMCPLRECFCIDNDMKKKKCIPGWCRMNFLSGYIEIPIDIPRLHLFDLCCRRPKINRYVEKLEATVDNLKPPMGLRSMGKVNKEFCITKCKRCQAKAGFQHFQYVPTFPKSHKTIFDEKSSQPQEDEVDNKKTNGQKKNRRRVGQKKLPKEPTKEEPTEKQKEDQIEPLKEESNKEQKEEQNVGQAEKQTDQKKETIEERPEEQKEGQQKEQKEDQTENKLEEAKKTQEEQNNKEENEDEKMEETIEENEESENKESEERKKLHCNSYSCTVWTQTEFGPNGELDITTFSHLVFASVEKIILPDITGTKLYLNQCKYVPDCSPVDSEMMLRNMDKLLDVNDFGSFMGCDNETCPKIQPIKHSDISTAKNNHINYDKDISEAIRGKGIICTNKMNKCDNPNCYDIHNNACENEASVVEINKVSNANVNTVLRSDVILCSNDSDENFKNKIVMESERNESSLQEIPGNMENSDNKHEKISSCHILNETKENNSQEGFTKTEVTLVKLPPEDKDTVRKNTNSDELKLNMCPNEDPKLMSQIRFIQEIILDNYENSLNTNTKILDDNQQTAIKDNENETGSLKEPDRDQGLKSQKDSKTSKDKVDSAEKVLPKKSTYTFSSTYRWLMDKLFTSEQMKKKLSAKSCTNDSKLKLKKSGMSEREVFSMRYTSTASIQKNSSEGNN</sequence>
<dbReference type="AlphaFoldDB" id="A0A8J2W1T2"/>
<evidence type="ECO:0000256" key="1">
    <source>
        <dbReference type="SAM" id="MobiDB-lite"/>
    </source>
</evidence>
<dbReference type="GO" id="GO:0044389">
    <property type="term" value="F:ubiquitin-like protein ligase binding"/>
    <property type="evidence" value="ECO:0007669"/>
    <property type="project" value="TreeGrafter"/>
</dbReference>
<feature type="compositionally biased region" description="Basic residues" evidence="1">
    <location>
        <begin position="323"/>
        <end position="336"/>
    </location>
</feature>
<gene>
    <name evidence="2" type="ORF">DCHRY22_LOCUS7117</name>
</gene>
<reference evidence="2" key="1">
    <citation type="submission" date="2021-09" db="EMBL/GenBank/DDBJ databases">
        <authorList>
            <person name="Martin H S."/>
        </authorList>
    </citation>
    <scope>NUCLEOTIDE SEQUENCE</scope>
</reference>
<feature type="compositionally biased region" description="Basic and acidic residues" evidence="1">
    <location>
        <begin position="441"/>
        <end position="450"/>
    </location>
</feature>
<feature type="region of interest" description="Disordered" evidence="1">
    <location>
        <begin position="36"/>
        <end position="61"/>
    </location>
</feature>
<evidence type="ECO:0000313" key="3">
    <source>
        <dbReference type="Proteomes" id="UP000789524"/>
    </source>
</evidence>
<accession>A0A8J2W1T2</accession>
<organism evidence="2 3">
    <name type="scientific">Danaus chrysippus</name>
    <name type="common">African queen</name>
    <dbReference type="NCBI Taxonomy" id="151541"/>
    <lineage>
        <taxon>Eukaryota</taxon>
        <taxon>Metazoa</taxon>
        <taxon>Ecdysozoa</taxon>
        <taxon>Arthropoda</taxon>
        <taxon>Hexapoda</taxon>
        <taxon>Insecta</taxon>
        <taxon>Pterygota</taxon>
        <taxon>Neoptera</taxon>
        <taxon>Endopterygota</taxon>
        <taxon>Lepidoptera</taxon>
        <taxon>Glossata</taxon>
        <taxon>Ditrysia</taxon>
        <taxon>Papilionoidea</taxon>
        <taxon>Nymphalidae</taxon>
        <taxon>Danainae</taxon>
        <taxon>Danaini</taxon>
        <taxon>Danaina</taxon>
        <taxon>Danaus</taxon>
        <taxon>Anosia</taxon>
    </lineage>
</organism>
<dbReference type="EMBL" id="CAKASE010000057">
    <property type="protein sequence ID" value="CAG9566483.1"/>
    <property type="molecule type" value="Genomic_DNA"/>
</dbReference>
<feature type="compositionally biased region" description="Acidic residues" evidence="1">
    <location>
        <begin position="425"/>
        <end position="440"/>
    </location>
</feature>
<proteinExistence type="predicted"/>
<feature type="region of interest" description="Disordered" evidence="1">
    <location>
        <begin position="753"/>
        <end position="792"/>
    </location>
</feature>
<dbReference type="OrthoDB" id="10512817at2759"/>
<feature type="compositionally biased region" description="Basic and acidic residues" evidence="1">
    <location>
        <begin position="377"/>
        <end position="424"/>
    </location>
</feature>
<comment type="caution">
    <text evidence="2">The sequence shown here is derived from an EMBL/GenBank/DDBJ whole genome shotgun (WGS) entry which is preliminary data.</text>
</comment>
<protein>
    <submittedName>
        <fullName evidence="2">(African queen) hypothetical protein</fullName>
    </submittedName>
</protein>
<dbReference type="InterPro" id="IPR050899">
    <property type="entry name" value="DDRGK_domain-containing"/>
</dbReference>
<dbReference type="PANTHER" id="PTHR48176">
    <property type="entry name" value="DDRGK DOMAIN-CONTAINING PROTEIN 1"/>
    <property type="match status" value="1"/>
</dbReference>
<keyword evidence="3" id="KW-1185">Reference proteome</keyword>
<feature type="compositionally biased region" description="Basic and acidic residues" evidence="1">
    <location>
        <begin position="337"/>
        <end position="370"/>
    </location>
</feature>